<feature type="transmembrane region" description="Helical" evidence="6">
    <location>
        <begin position="1176"/>
        <end position="1196"/>
    </location>
</feature>
<gene>
    <name evidence="7" type="ORF">QQX98_008399</name>
</gene>
<dbReference type="Proteomes" id="UP001498476">
    <property type="component" value="Unassembled WGS sequence"/>
</dbReference>
<evidence type="ECO:0000313" key="8">
    <source>
        <dbReference type="Proteomes" id="UP001498476"/>
    </source>
</evidence>
<feature type="region of interest" description="Disordered" evidence="5">
    <location>
        <begin position="144"/>
        <end position="174"/>
    </location>
</feature>
<dbReference type="InterPro" id="IPR045863">
    <property type="entry name" value="CorA_TM1_TM2"/>
</dbReference>
<dbReference type="SUPFAM" id="SSF144083">
    <property type="entry name" value="Magnesium transport protein CorA, transmembrane region"/>
    <property type="match status" value="1"/>
</dbReference>
<reference evidence="7 8" key="1">
    <citation type="journal article" date="2025" name="Microbiol. Resour. Announc.">
        <title>Draft genome sequences for Neonectria magnoliae and Neonectria punicea, canker pathogens of Liriodendron tulipifera and Acer saccharum in West Virginia.</title>
        <authorList>
            <person name="Petronek H.M."/>
            <person name="Kasson M.T."/>
            <person name="Metheny A.M."/>
            <person name="Stauder C.M."/>
            <person name="Lovett B."/>
            <person name="Lynch S.C."/>
            <person name="Garnas J.R."/>
            <person name="Kasson L.R."/>
            <person name="Stajich J.E."/>
        </authorList>
    </citation>
    <scope>NUCLEOTIDE SEQUENCE [LARGE SCALE GENOMIC DNA]</scope>
    <source>
        <strain evidence="7 8">NRRL 64653</strain>
    </source>
</reference>
<evidence type="ECO:0000313" key="7">
    <source>
        <dbReference type="EMBL" id="KAK7409438.1"/>
    </source>
</evidence>
<keyword evidence="2 6" id="KW-0812">Transmembrane</keyword>
<evidence type="ECO:0000256" key="4">
    <source>
        <dbReference type="ARBA" id="ARBA00023136"/>
    </source>
</evidence>
<sequence length="1211" mass="138761">MANDSGRNLGIDPKVDILDGGDEPLAEFVHDRWPHFTSRASDCEIKIQFVASGGTIFQTYEFFFDGIDIQPPKVATGVNLLIRQLDFINSANWVNGADLWSAVYKTELSGDKTRIKRSHHINEGEVALFISAYCEEELVKFQHEEKQVEKQDDEQDSGEDTSTGKSQEDQKENNGVGETFGIVWSDKALEYLQRNKSLKVTFAYCLEYFANRDERIPPHVNAEAIGTAVQQVDDEPFEEHHFTEDGDINQVLRRNLEHILSVCSIPVIAEGSKSDQPVIALTSGDVDGHRVATAASFYCFELLLLALDYFESQQHTCRAPGLSCYICIMKQRILKVCQGHLKWLFGKEYRNLSENPSVTHCWVSGKVIDNWDENLYLPGKSLVEVPFQIIKAGDFYARHKKWEVPKEAGTAVQTWINELDQRNRLGRYAFPRYRSEPTYNFYFTDHVFIWRAIKSAEILGFKSELNVSIQAQVGGDAGGQPAKKSIKGRNYSSIEAQKQILKRFTTENPISKKRMIAVSRSPAHNRFLLRSKDSGLFQAMDLGLFDKLEVEKGHDIWQNKIDVWRNLVDAQVFHEDNDDTTWDEPMRFALSFIMAQNGKCMNQRSAEAMRQRAISVLLHSAWSNGLFSGELDHNNEPILYYNEIMRDPFRGVSFEVPYILWKYSRSASAAGGDPHTQFKHDVMTKKAKATSSSDTELLNFLKDLLEQRNGAGYSASPMSNSMKCSIPLNNVMDRGNIVELADEWLYNEPDFFSLTSVRSENSSSASSIDDHLPLSRDAMPQGPNKIVVIDVPRSKMSRFRVPGLDDLIKEFQTSTELEIFMRKKRLPSTAKKRFCALFATCPDANRVYSQTPSENLDLKTFTKRHVSYYKFFEQVTAPGLNKWTTEFHLSFYEIDMKGPSSNVNNHFSNLRARAEKESSGRLTRTVMSFRFDGDFFDRYWTCHFLESDPQMTSDLDAKREVIALLQPGGRESARDSKAPWRQRRVLELLLFGRIMLRMQECAADILEDAKLNAWRKPGGSKAQQGTEDAHLRSSAEFDYDNFRVASWWCQEYQRMLRMIEKDIRENLDKIELWLNREKEFGSERPRWSFNDESRYRSVISKLLIENNRRVEELKRGHASISRFNASLNEKFQIARNDFDQRQADNIKRFTYVTVVFLPLGFATGIFSMSQAPASRTLIDMVVTAVVALVATLLLLFSAETLESIYNCGFIF</sequence>
<comment type="caution">
    <text evidence="7">The sequence shown here is derived from an EMBL/GenBank/DDBJ whole genome shotgun (WGS) entry which is preliminary data.</text>
</comment>
<organism evidence="7 8">
    <name type="scientific">Neonectria punicea</name>
    <dbReference type="NCBI Taxonomy" id="979145"/>
    <lineage>
        <taxon>Eukaryota</taxon>
        <taxon>Fungi</taxon>
        <taxon>Dikarya</taxon>
        <taxon>Ascomycota</taxon>
        <taxon>Pezizomycotina</taxon>
        <taxon>Sordariomycetes</taxon>
        <taxon>Hypocreomycetidae</taxon>
        <taxon>Hypocreales</taxon>
        <taxon>Nectriaceae</taxon>
        <taxon>Neonectria</taxon>
    </lineage>
</organism>
<evidence type="ECO:0000256" key="6">
    <source>
        <dbReference type="SAM" id="Phobius"/>
    </source>
</evidence>
<protein>
    <submittedName>
        <fullName evidence="7">Uncharacterized protein</fullName>
    </submittedName>
</protein>
<evidence type="ECO:0000256" key="2">
    <source>
        <dbReference type="ARBA" id="ARBA00022692"/>
    </source>
</evidence>
<dbReference type="InterPro" id="IPR002523">
    <property type="entry name" value="MgTranspt_CorA/ZnTranspt_ZntB"/>
</dbReference>
<dbReference type="Pfam" id="PF01544">
    <property type="entry name" value="CorA"/>
    <property type="match status" value="1"/>
</dbReference>
<dbReference type="EMBL" id="JAZAVJ010000151">
    <property type="protein sequence ID" value="KAK7409438.1"/>
    <property type="molecule type" value="Genomic_DNA"/>
</dbReference>
<evidence type="ECO:0000256" key="1">
    <source>
        <dbReference type="ARBA" id="ARBA00004141"/>
    </source>
</evidence>
<accession>A0ABR1GVB7</accession>
<feature type="transmembrane region" description="Helical" evidence="6">
    <location>
        <begin position="1149"/>
        <end position="1169"/>
    </location>
</feature>
<evidence type="ECO:0000256" key="3">
    <source>
        <dbReference type="ARBA" id="ARBA00022989"/>
    </source>
</evidence>
<keyword evidence="4 6" id="KW-0472">Membrane</keyword>
<name>A0ABR1GVB7_9HYPO</name>
<comment type="subcellular location">
    <subcellularLocation>
        <location evidence="1">Membrane</location>
        <topology evidence="1">Multi-pass membrane protein</topology>
    </subcellularLocation>
</comment>
<keyword evidence="8" id="KW-1185">Reference proteome</keyword>
<proteinExistence type="predicted"/>
<dbReference type="Gene3D" id="1.20.58.340">
    <property type="entry name" value="Magnesium transport protein CorA, transmembrane region"/>
    <property type="match status" value="1"/>
</dbReference>
<evidence type="ECO:0000256" key="5">
    <source>
        <dbReference type="SAM" id="MobiDB-lite"/>
    </source>
</evidence>
<keyword evidence="3 6" id="KW-1133">Transmembrane helix</keyword>